<evidence type="ECO:0000313" key="1">
    <source>
        <dbReference type="EMBL" id="KAK1802988.1"/>
    </source>
</evidence>
<dbReference type="EMBL" id="JAROKS010000006">
    <property type="protein sequence ID" value="KAK1802988.1"/>
    <property type="molecule type" value="Genomic_DNA"/>
</dbReference>
<name>A0AAD8ZRL0_9TELE</name>
<accession>A0AAD8ZRL0</accession>
<reference evidence="1" key="1">
    <citation type="submission" date="2023-03" db="EMBL/GenBank/DDBJ databases">
        <title>Electrophorus voltai genome.</title>
        <authorList>
            <person name="Bian C."/>
        </authorList>
    </citation>
    <scope>NUCLEOTIDE SEQUENCE</scope>
    <source>
        <strain evidence="1">CB-2022</strain>
        <tissue evidence="1">Muscle</tissue>
    </source>
</reference>
<keyword evidence="2" id="KW-1185">Reference proteome</keyword>
<organism evidence="1 2">
    <name type="scientific">Electrophorus voltai</name>
    <dbReference type="NCBI Taxonomy" id="2609070"/>
    <lineage>
        <taxon>Eukaryota</taxon>
        <taxon>Metazoa</taxon>
        <taxon>Chordata</taxon>
        <taxon>Craniata</taxon>
        <taxon>Vertebrata</taxon>
        <taxon>Euteleostomi</taxon>
        <taxon>Actinopterygii</taxon>
        <taxon>Neopterygii</taxon>
        <taxon>Teleostei</taxon>
        <taxon>Ostariophysi</taxon>
        <taxon>Gymnotiformes</taxon>
        <taxon>Gymnotoidei</taxon>
        <taxon>Gymnotidae</taxon>
        <taxon>Electrophorus</taxon>
    </lineage>
</organism>
<dbReference type="Proteomes" id="UP001239994">
    <property type="component" value="Unassembled WGS sequence"/>
</dbReference>
<comment type="caution">
    <text evidence="1">The sequence shown here is derived from an EMBL/GenBank/DDBJ whole genome shotgun (WGS) entry which is preliminary data.</text>
</comment>
<gene>
    <name evidence="1" type="ORF">P4O66_021527</name>
</gene>
<sequence>MFCWRSPDSSTPGWTWSLCPYASVCVSRASTPKPFHQSLRSYAEPRTRSGPLKTVRAKDSQCQHFYLQWKTAVRMHLFKRLLFFFKCC</sequence>
<protein>
    <submittedName>
        <fullName evidence="1">Uncharacterized protein</fullName>
    </submittedName>
</protein>
<proteinExistence type="predicted"/>
<evidence type="ECO:0000313" key="2">
    <source>
        <dbReference type="Proteomes" id="UP001239994"/>
    </source>
</evidence>
<dbReference type="AlphaFoldDB" id="A0AAD8ZRL0"/>